<dbReference type="InterPro" id="IPR001173">
    <property type="entry name" value="Glyco_trans_2-like"/>
</dbReference>
<evidence type="ECO:0000259" key="1">
    <source>
        <dbReference type="Pfam" id="PF00535"/>
    </source>
</evidence>
<name>A0ABU1GXN7_9GAMM</name>
<evidence type="ECO:0000313" key="2">
    <source>
        <dbReference type="EMBL" id="MDR5896813.1"/>
    </source>
</evidence>
<dbReference type="CDD" id="cd00761">
    <property type="entry name" value="Glyco_tranf_GTA_type"/>
    <property type="match status" value="1"/>
</dbReference>
<dbReference type="EC" id="2.4.-.-" evidence="2"/>
<sequence>MDASVVIPTYKSSSFIKKTIDSVFSAADTASTEIILVDDCSDDAESLEAIVAEYSNVTLIHKPEKSNAAASRNMGIEAAVGEVVFLLDSDDAFERNHIQKRLKMHREEGAEFIFGGFIERAERDHVFVDSIGKVPARDYLFVHDGDFRTSTISMSRKEYMNGTLNKHQDWGFFLDIDDKGIDWRYDSDASVVLYVDRGTNMSSSLNIQASEFFISHYLTDKRHITGFCKRQFLTSIVAAHESGFTFFSRHMRLSYLSPQLKVVKLTGDMARRVGVFKTYCRILCNFRKNH</sequence>
<protein>
    <submittedName>
        <fullName evidence="2">Glycosyltransferase family 2 protein</fullName>
        <ecNumber evidence="2">2.4.-.-</ecNumber>
    </submittedName>
</protein>
<accession>A0ABU1GXN7</accession>
<comment type="caution">
    <text evidence="2">The sequence shown here is derived from an EMBL/GenBank/DDBJ whole genome shotgun (WGS) entry which is preliminary data.</text>
</comment>
<dbReference type="InterPro" id="IPR050834">
    <property type="entry name" value="Glycosyltransf_2"/>
</dbReference>
<proteinExistence type="predicted"/>
<dbReference type="PANTHER" id="PTHR43685:SF2">
    <property type="entry name" value="GLYCOSYLTRANSFERASE 2-LIKE DOMAIN-CONTAINING PROTEIN"/>
    <property type="match status" value="1"/>
</dbReference>
<dbReference type="EMBL" id="JARWAO010000006">
    <property type="protein sequence ID" value="MDR5896813.1"/>
    <property type="molecule type" value="Genomic_DNA"/>
</dbReference>
<dbReference type="Proteomes" id="UP001269375">
    <property type="component" value="Unassembled WGS sequence"/>
</dbReference>
<dbReference type="Gene3D" id="3.90.550.10">
    <property type="entry name" value="Spore Coat Polysaccharide Biosynthesis Protein SpsA, Chain A"/>
    <property type="match status" value="1"/>
</dbReference>
<evidence type="ECO:0000313" key="3">
    <source>
        <dbReference type="Proteomes" id="UP001269375"/>
    </source>
</evidence>
<keyword evidence="3" id="KW-1185">Reference proteome</keyword>
<keyword evidence="2" id="KW-0808">Transferase</keyword>
<dbReference type="GO" id="GO:0016757">
    <property type="term" value="F:glycosyltransferase activity"/>
    <property type="evidence" value="ECO:0007669"/>
    <property type="project" value="UniProtKB-KW"/>
</dbReference>
<dbReference type="InterPro" id="IPR029044">
    <property type="entry name" value="Nucleotide-diphossugar_trans"/>
</dbReference>
<dbReference type="SUPFAM" id="SSF53448">
    <property type="entry name" value="Nucleotide-diphospho-sugar transferases"/>
    <property type="match status" value="1"/>
</dbReference>
<keyword evidence="2" id="KW-0328">Glycosyltransferase</keyword>
<dbReference type="PANTHER" id="PTHR43685">
    <property type="entry name" value="GLYCOSYLTRANSFERASE"/>
    <property type="match status" value="1"/>
</dbReference>
<feature type="domain" description="Glycosyltransferase 2-like" evidence="1">
    <location>
        <begin position="4"/>
        <end position="124"/>
    </location>
</feature>
<reference evidence="2 3" key="1">
    <citation type="submission" date="2023-04" db="EMBL/GenBank/DDBJ databases">
        <title>A long-awaited taxogenomic arrangement of the family Halomonadaceae.</title>
        <authorList>
            <person name="De La Haba R."/>
            <person name="Chuvochina M."/>
            <person name="Wittouck S."/>
            <person name="Arahal D.R."/>
            <person name="Sanchez-Porro C."/>
            <person name="Hugenholtz P."/>
            <person name="Ventosa A."/>
        </authorList>
    </citation>
    <scope>NUCLEOTIDE SEQUENCE [LARGE SCALE GENOMIC DNA]</scope>
    <source>
        <strain evidence="2 3">DSM 22428</strain>
    </source>
</reference>
<organism evidence="2 3">
    <name type="scientific">Larsenimonas suaedae</name>
    <dbReference type="NCBI Taxonomy" id="1851019"/>
    <lineage>
        <taxon>Bacteria</taxon>
        <taxon>Pseudomonadati</taxon>
        <taxon>Pseudomonadota</taxon>
        <taxon>Gammaproteobacteria</taxon>
        <taxon>Oceanospirillales</taxon>
        <taxon>Halomonadaceae</taxon>
        <taxon>Larsenimonas</taxon>
    </lineage>
</organism>
<gene>
    <name evidence="2" type="ORF">QC825_12075</name>
</gene>
<dbReference type="Pfam" id="PF00535">
    <property type="entry name" value="Glycos_transf_2"/>
    <property type="match status" value="1"/>
</dbReference>
<dbReference type="RefSeq" id="WP_251590307.1">
    <property type="nucleotide sequence ID" value="NZ_JAMLJI010000001.1"/>
</dbReference>